<reference evidence="3" key="1">
    <citation type="journal article" date="2020" name="Nature">
        <title>Giant virus diversity and host interactions through global metagenomics.</title>
        <authorList>
            <person name="Schulz F."/>
            <person name="Roux S."/>
            <person name="Paez-Espino D."/>
            <person name="Jungbluth S."/>
            <person name="Walsh D.A."/>
            <person name="Denef V.J."/>
            <person name="McMahon K.D."/>
            <person name="Konstantinidis K.T."/>
            <person name="Eloe-Fadrosh E.A."/>
            <person name="Kyrpides N.C."/>
            <person name="Woyke T."/>
        </authorList>
    </citation>
    <scope>NUCLEOTIDE SEQUENCE</scope>
    <source>
        <strain evidence="3">GVMAG-M-3300023179-2</strain>
    </source>
</reference>
<evidence type="ECO:0000256" key="1">
    <source>
        <dbReference type="SAM" id="Phobius"/>
    </source>
</evidence>
<dbReference type="Gene3D" id="1.10.357.40">
    <property type="entry name" value="YbiA-like"/>
    <property type="match status" value="1"/>
</dbReference>
<dbReference type="InterPro" id="IPR012816">
    <property type="entry name" value="NADAR"/>
</dbReference>
<dbReference type="AlphaFoldDB" id="A0A6C0EF64"/>
<name>A0A6C0EF64_9ZZZZ</name>
<sequence length="242" mass="28325">MTIRIQHTKEESRFAKLFPSFLAFYFALDADNEKIKKFGWDMFFGGFGFSNLAYAPIFIIVGGEKLTFQNTEAGFQYLKYLYLDKDKEIYKRFAKCNGQEAWDVRCDLMNNRPDLIPDFTYYGYGRWGAMLELLRCKFTQNEHLRFELLATGDAFLMEHNTKTGKDLYFSNNHVGDGLNWLGYQLMIVRAELNGNTFFPKWLSTHINMTTGESLAKDDEKCFLKEAVRYFTVEEVHVLFPPL</sequence>
<dbReference type="Pfam" id="PF08719">
    <property type="entry name" value="NADAR"/>
    <property type="match status" value="1"/>
</dbReference>
<protein>
    <recommendedName>
        <fullName evidence="2">NADAR domain-containing protein</fullName>
    </recommendedName>
</protein>
<proteinExistence type="predicted"/>
<dbReference type="SUPFAM" id="SSF143990">
    <property type="entry name" value="YbiA-like"/>
    <property type="match status" value="1"/>
</dbReference>
<accession>A0A6C0EF64</accession>
<evidence type="ECO:0000313" key="3">
    <source>
        <dbReference type="EMBL" id="QHT27231.1"/>
    </source>
</evidence>
<keyword evidence="1" id="KW-0472">Membrane</keyword>
<keyword evidence="1" id="KW-0812">Transmembrane</keyword>
<organism evidence="3">
    <name type="scientific">viral metagenome</name>
    <dbReference type="NCBI Taxonomy" id="1070528"/>
    <lineage>
        <taxon>unclassified sequences</taxon>
        <taxon>metagenomes</taxon>
        <taxon>organismal metagenomes</taxon>
    </lineage>
</organism>
<dbReference type="CDD" id="cd15457">
    <property type="entry name" value="NADAR"/>
    <property type="match status" value="1"/>
</dbReference>
<feature type="transmembrane region" description="Helical" evidence="1">
    <location>
        <begin position="40"/>
        <end position="61"/>
    </location>
</feature>
<evidence type="ECO:0000259" key="2">
    <source>
        <dbReference type="Pfam" id="PF08719"/>
    </source>
</evidence>
<keyword evidence="1" id="KW-1133">Transmembrane helix</keyword>
<dbReference type="EMBL" id="MN739818">
    <property type="protein sequence ID" value="QHT27231.1"/>
    <property type="molecule type" value="Genomic_DNA"/>
</dbReference>
<feature type="domain" description="NADAR" evidence="2">
    <location>
        <begin position="63"/>
        <end position="192"/>
    </location>
</feature>
<dbReference type="InterPro" id="IPR037238">
    <property type="entry name" value="YbiA-like_sf"/>
</dbReference>